<protein>
    <submittedName>
        <fullName evidence="3">Bifunctional nuclease family protein</fullName>
    </submittedName>
</protein>
<evidence type="ECO:0000313" key="4">
    <source>
        <dbReference type="Proteomes" id="UP000824151"/>
    </source>
</evidence>
<organism evidence="3 4">
    <name type="scientific">Candidatus Nesterenkonia stercoripullorum</name>
    <dbReference type="NCBI Taxonomy" id="2838701"/>
    <lineage>
        <taxon>Bacteria</taxon>
        <taxon>Bacillati</taxon>
        <taxon>Actinomycetota</taxon>
        <taxon>Actinomycetes</taxon>
        <taxon>Micrococcales</taxon>
        <taxon>Micrococcaceae</taxon>
        <taxon>Nesterenkonia</taxon>
    </lineage>
</organism>
<accession>A0A9D1S112</accession>
<reference evidence="3" key="1">
    <citation type="journal article" date="2021" name="PeerJ">
        <title>Extensive microbial diversity within the chicken gut microbiome revealed by metagenomics and culture.</title>
        <authorList>
            <person name="Gilroy R."/>
            <person name="Ravi A."/>
            <person name="Getino M."/>
            <person name="Pursley I."/>
            <person name="Horton D.L."/>
            <person name="Alikhan N.F."/>
            <person name="Baker D."/>
            <person name="Gharbi K."/>
            <person name="Hall N."/>
            <person name="Watson M."/>
            <person name="Adriaenssens E.M."/>
            <person name="Foster-Nyarko E."/>
            <person name="Jarju S."/>
            <person name="Secka A."/>
            <person name="Antonio M."/>
            <person name="Oren A."/>
            <person name="Chaudhuri R.R."/>
            <person name="La Ragione R."/>
            <person name="Hildebrand F."/>
            <person name="Pallen M.J."/>
        </authorList>
    </citation>
    <scope>NUCLEOTIDE SEQUENCE</scope>
    <source>
        <strain evidence="3">ChiHejej3B27-3195</strain>
    </source>
</reference>
<evidence type="ECO:0000256" key="1">
    <source>
        <dbReference type="SAM" id="MobiDB-lite"/>
    </source>
</evidence>
<sequence>MDDQQVHLDVVGVRIERPSNQPVILLRGADPGTEHLHVAIMVGTVEANAVAKGLRHEQAPRPLTHDLLVDVLRGLGGGVESVEIGLLNASTYFGLVTVVEGRVIDARASDALAIAVRVQCPVTMDLQTLRAVAVTPRAIQEGEDPASAEHPEDSGPISEDEIQEFRRFLDGADPEDFREEGG</sequence>
<dbReference type="SUPFAM" id="SSF103256">
    <property type="entry name" value="Hypothetical protein TM0160"/>
    <property type="match status" value="1"/>
</dbReference>
<dbReference type="PROSITE" id="PS51658">
    <property type="entry name" value="BFN"/>
    <property type="match status" value="1"/>
</dbReference>
<dbReference type="AlphaFoldDB" id="A0A9D1S112"/>
<dbReference type="InterPro" id="IPR003729">
    <property type="entry name" value="Bi_nuclease_dom"/>
</dbReference>
<evidence type="ECO:0000313" key="3">
    <source>
        <dbReference type="EMBL" id="HIW98900.1"/>
    </source>
</evidence>
<proteinExistence type="predicted"/>
<dbReference type="Pfam" id="PF02577">
    <property type="entry name" value="BFN_dom"/>
    <property type="match status" value="1"/>
</dbReference>
<dbReference type="EMBL" id="DXGD01000077">
    <property type="protein sequence ID" value="HIW98900.1"/>
    <property type="molecule type" value="Genomic_DNA"/>
</dbReference>
<dbReference type="Gene3D" id="3.10.690.10">
    <property type="entry name" value="Bifunctional nuclease domain"/>
    <property type="match status" value="1"/>
</dbReference>
<reference evidence="3" key="2">
    <citation type="submission" date="2021-04" db="EMBL/GenBank/DDBJ databases">
        <authorList>
            <person name="Gilroy R."/>
        </authorList>
    </citation>
    <scope>NUCLEOTIDE SEQUENCE</scope>
    <source>
        <strain evidence="3">ChiHejej3B27-3195</strain>
    </source>
</reference>
<dbReference type="GO" id="GO:0004518">
    <property type="term" value="F:nuclease activity"/>
    <property type="evidence" value="ECO:0007669"/>
    <property type="project" value="InterPro"/>
</dbReference>
<feature type="region of interest" description="Disordered" evidence="1">
    <location>
        <begin position="137"/>
        <end position="163"/>
    </location>
</feature>
<name>A0A9D1S112_9MICC</name>
<dbReference type="InterPro" id="IPR036104">
    <property type="entry name" value="BFN_sf"/>
</dbReference>
<dbReference type="Proteomes" id="UP000824151">
    <property type="component" value="Unassembled WGS sequence"/>
</dbReference>
<comment type="caution">
    <text evidence="3">The sequence shown here is derived from an EMBL/GenBank/DDBJ whole genome shotgun (WGS) entry which is preliminary data.</text>
</comment>
<gene>
    <name evidence="3" type="ORF">H9871_02025</name>
</gene>
<evidence type="ECO:0000259" key="2">
    <source>
        <dbReference type="PROSITE" id="PS51658"/>
    </source>
</evidence>
<feature type="domain" description="BFN" evidence="2">
    <location>
        <begin position="5"/>
        <end position="136"/>
    </location>
</feature>